<dbReference type="RefSeq" id="WP_150992756.1">
    <property type="nucleotide sequence ID" value="NZ_CP062804.1"/>
</dbReference>
<dbReference type="AlphaFoldDB" id="A0A643FJ43"/>
<gene>
    <name evidence="1" type="ORF">F7R26_030730</name>
</gene>
<sequence length="172" mass="18084">MRSVLYFRLSGIAAARSMQSSLQALPVAPVHIDGPWFIQRDDQPMEGLPRAASRQTTYRQEWAIAGTVIGAISAVAATLHLGTSAGTFASVLACVASGALGGLCGAWLAGQLGARIPRGKVARERAQLAQGEMLLVASCAADAKDSVKRMIHELGGVSVEEHSDVMPGFRWA</sequence>
<dbReference type="EMBL" id="CP062804">
    <property type="protein sequence ID" value="QOT79142.1"/>
    <property type="molecule type" value="Genomic_DNA"/>
</dbReference>
<evidence type="ECO:0008006" key="3">
    <source>
        <dbReference type="Google" id="ProtNLM"/>
    </source>
</evidence>
<dbReference type="Proteomes" id="UP000397656">
    <property type="component" value="Chromosome 2"/>
</dbReference>
<name>A0A643FJ43_9BURK</name>
<evidence type="ECO:0000313" key="1">
    <source>
        <dbReference type="EMBL" id="QOT79142.1"/>
    </source>
</evidence>
<protein>
    <recommendedName>
        <fullName evidence="3">Transmembrane protein</fullName>
    </recommendedName>
</protein>
<reference evidence="1 2" key="1">
    <citation type="submission" date="2020-10" db="EMBL/GenBank/DDBJ databases">
        <title>Complete genome sequence of Cupriavidus basilensis CCUG 49340T.</title>
        <authorList>
            <person name="Salva-Serra F."/>
            <person name="Donoso R.A."/>
            <person name="Cho K.H."/>
            <person name="Yoo J.A."/>
            <person name="Lee K."/>
            <person name="Yoon S.-H."/>
            <person name="Perez-Pantoja D."/>
            <person name="Moore E.R.B."/>
        </authorList>
    </citation>
    <scope>NUCLEOTIDE SEQUENCE [LARGE SCALE GENOMIC DNA]</scope>
    <source>
        <strain evidence="2">CCUG 49340</strain>
    </source>
</reference>
<proteinExistence type="predicted"/>
<evidence type="ECO:0000313" key="2">
    <source>
        <dbReference type="Proteomes" id="UP000397656"/>
    </source>
</evidence>
<organism evidence="1 2">
    <name type="scientific">Cupriavidus basilensis</name>
    <dbReference type="NCBI Taxonomy" id="68895"/>
    <lineage>
        <taxon>Bacteria</taxon>
        <taxon>Pseudomonadati</taxon>
        <taxon>Pseudomonadota</taxon>
        <taxon>Betaproteobacteria</taxon>
        <taxon>Burkholderiales</taxon>
        <taxon>Burkholderiaceae</taxon>
        <taxon>Cupriavidus</taxon>
    </lineage>
</organism>
<dbReference type="GeneID" id="98405339"/>
<accession>A0A643FJ43</accession>